<accession>A0ABS8HKM1</accession>
<dbReference type="EMBL" id="JAJGQJ010000175">
    <property type="protein sequence ID" value="MCC4622739.1"/>
    <property type="molecule type" value="Genomic_DNA"/>
</dbReference>
<evidence type="ECO:0000313" key="3">
    <source>
        <dbReference type="Proteomes" id="UP001199206"/>
    </source>
</evidence>
<proteinExistence type="predicted"/>
<dbReference type="Pfam" id="PF20131">
    <property type="entry name" value="MC3"/>
    <property type="match status" value="1"/>
</dbReference>
<dbReference type="RefSeq" id="WP_029219522.1">
    <property type="nucleotide sequence ID" value="NZ_CAWLZN010000001.1"/>
</dbReference>
<keyword evidence="1" id="KW-1133">Transmembrane helix</keyword>
<feature type="transmembrane region" description="Helical" evidence="1">
    <location>
        <begin position="38"/>
        <end position="57"/>
    </location>
</feature>
<keyword evidence="1" id="KW-0812">Transmembrane</keyword>
<name>A0ABS8HKM1_9XANT</name>
<protein>
    <submittedName>
        <fullName evidence="2">DUF6521 family protein</fullName>
    </submittedName>
</protein>
<evidence type="ECO:0000256" key="1">
    <source>
        <dbReference type="SAM" id="Phobius"/>
    </source>
</evidence>
<reference evidence="2 3" key="1">
    <citation type="submission" date="2021-10" db="EMBL/GenBank/DDBJ databases">
        <title>Genome sequencing of Xanthomonas strains from NCPPB.</title>
        <authorList>
            <person name="Hussein R."/>
            <person name="Harrison J."/>
            <person name="Studholme D.J."/>
            <person name="Vicente J."/>
            <person name="Grant M."/>
        </authorList>
    </citation>
    <scope>NUCLEOTIDE SEQUENCE [LARGE SCALE GENOMIC DNA]</scope>
    <source>
        <strain evidence="2 3">NCPPB 101</strain>
    </source>
</reference>
<gene>
    <name evidence="2" type="ORF">LL965_22915</name>
</gene>
<evidence type="ECO:0000313" key="2">
    <source>
        <dbReference type="EMBL" id="MCC4622739.1"/>
    </source>
</evidence>
<organism evidence="2 3">
    <name type="scientific">Xanthomonas cassavae CFBP 4642</name>
    <dbReference type="NCBI Taxonomy" id="1219375"/>
    <lineage>
        <taxon>Bacteria</taxon>
        <taxon>Pseudomonadati</taxon>
        <taxon>Pseudomonadota</taxon>
        <taxon>Gammaproteobacteria</taxon>
        <taxon>Lysobacterales</taxon>
        <taxon>Lysobacteraceae</taxon>
        <taxon>Xanthomonas</taxon>
    </lineage>
</organism>
<sequence length="153" mass="17100">MMPGAIEHLYTLQRSPFALAPVIHQFYDGAVLRERDLLLSYLVLPMVLFPAMQSYLLSANSRSSLRTLCHEQSRLVGLVQNTARFKALTHAALLVLKAERRIEITDALAVKSVGEVRGINAVQKYLDAARRLSLIFAEADVVSIYRTLGFKSL</sequence>
<keyword evidence="3" id="KW-1185">Reference proteome</keyword>
<keyword evidence="1" id="KW-0472">Membrane</keyword>
<dbReference type="InterPro" id="IPR045390">
    <property type="entry name" value="ABC-3C_MC3"/>
</dbReference>
<dbReference type="Proteomes" id="UP001199206">
    <property type="component" value="Unassembled WGS sequence"/>
</dbReference>
<comment type="caution">
    <text evidence="2">The sequence shown here is derived from an EMBL/GenBank/DDBJ whole genome shotgun (WGS) entry which is preliminary data.</text>
</comment>